<organism evidence="2 3">
    <name type="scientific">Ephemerocybe angulata</name>
    <dbReference type="NCBI Taxonomy" id="980116"/>
    <lineage>
        <taxon>Eukaryota</taxon>
        <taxon>Fungi</taxon>
        <taxon>Dikarya</taxon>
        <taxon>Basidiomycota</taxon>
        <taxon>Agaricomycotina</taxon>
        <taxon>Agaricomycetes</taxon>
        <taxon>Agaricomycetidae</taxon>
        <taxon>Agaricales</taxon>
        <taxon>Agaricineae</taxon>
        <taxon>Psathyrellaceae</taxon>
        <taxon>Ephemerocybe</taxon>
    </lineage>
</organism>
<evidence type="ECO:0000256" key="1">
    <source>
        <dbReference type="SAM" id="MobiDB-lite"/>
    </source>
</evidence>
<sequence length="314" mass="35821">MTPIPSRIIPLPTSPRIEPSQSGTQRPQVLPGPSKSQRPSMPRFLITTKRSDTVFRTPKYPKITLQTQTTQNWVFARLVAWSWERLTRSDFSPDARPDIPKTRLHPQDHSMPYPSREFYTHQTRSTPFPGRPEIPVSSGQPPIWRRRCHQAVAEDRQKRLTGWWEWESMLSNAAPYNLAGQEATLWVVGALQIRDGSFNPFSPQKYHLSKAKRPVKSGRTSNRLLRSAPTRPGGYSARSNKHRIMLIEWHAVRQGVRDSEARPQREIQRAMYDGWPPSPLSSLEKSLPSARKHTLGTPTQLPEFAGENENVGAS</sequence>
<keyword evidence="3" id="KW-1185">Reference proteome</keyword>
<proteinExistence type="predicted"/>
<reference evidence="2 3" key="1">
    <citation type="submission" date="2020-07" db="EMBL/GenBank/DDBJ databases">
        <title>Comparative genomics of pyrophilous fungi reveals a link between fire events and developmental genes.</title>
        <authorList>
            <consortium name="DOE Joint Genome Institute"/>
            <person name="Steindorff A.S."/>
            <person name="Carver A."/>
            <person name="Calhoun S."/>
            <person name="Stillman K."/>
            <person name="Liu H."/>
            <person name="Lipzen A."/>
            <person name="Pangilinan J."/>
            <person name="Labutti K."/>
            <person name="Bruns T.D."/>
            <person name="Grigoriev I.V."/>
        </authorList>
    </citation>
    <scope>NUCLEOTIDE SEQUENCE [LARGE SCALE GENOMIC DNA]</scope>
    <source>
        <strain evidence="2 3">CBS 144469</strain>
    </source>
</reference>
<dbReference type="EMBL" id="JACGCI010000074">
    <property type="protein sequence ID" value="KAF6748171.1"/>
    <property type="molecule type" value="Genomic_DNA"/>
</dbReference>
<feature type="compositionally biased region" description="Basic residues" evidence="1">
    <location>
        <begin position="207"/>
        <end position="216"/>
    </location>
</feature>
<dbReference type="Proteomes" id="UP000521943">
    <property type="component" value="Unassembled WGS sequence"/>
</dbReference>
<dbReference type="AlphaFoldDB" id="A0A8H6HM11"/>
<feature type="region of interest" description="Disordered" evidence="1">
    <location>
        <begin position="270"/>
        <end position="314"/>
    </location>
</feature>
<feature type="region of interest" description="Disordered" evidence="1">
    <location>
        <begin position="1"/>
        <end position="43"/>
    </location>
</feature>
<feature type="compositionally biased region" description="Low complexity" evidence="1">
    <location>
        <begin position="280"/>
        <end position="289"/>
    </location>
</feature>
<evidence type="ECO:0000313" key="2">
    <source>
        <dbReference type="EMBL" id="KAF6748171.1"/>
    </source>
</evidence>
<accession>A0A8H6HM11</accession>
<name>A0A8H6HM11_9AGAR</name>
<evidence type="ECO:0000313" key="3">
    <source>
        <dbReference type="Proteomes" id="UP000521943"/>
    </source>
</evidence>
<feature type="region of interest" description="Disordered" evidence="1">
    <location>
        <begin position="204"/>
        <end position="237"/>
    </location>
</feature>
<comment type="caution">
    <text evidence="2">The sequence shown here is derived from an EMBL/GenBank/DDBJ whole genome shotgun (WGS) entry which is preliminary data.</text>
</comment>
<protein>
    <submittedName>
        <fullName evidence="2">Uncharacterized protein</fullName>
    </submittedName>
</protein>
<gene>
    <name evidence="2" type="ORF">DFP72DRAFT_853815</name>
</gene>
<feature type="region of interest" description="Disordered" evidence="1">
    <location>
        <begin position="122"/>
        <end position="141"/>
    </location>
</feature>